<dbReference type="AlphaFoldDB" id="D3QA19"/>
<evidence type="ECO:0000256" key="1">
    <source>
        <dbReference type="SAM" id="MobiDB-lite"/>
    </source>
</evidence>
<dbReference type="Proteomes" id="UP000000844">
    <property type="component" value="Chromosome"/>
</dbReference>
<dbReference type="KEGG" id="sna:Snas_1021"/>
<keyword evidence="2" id="KW-0812">Transmembrane</keyword>
<keyword evidence="4" id="KW-1185">Reference proteome</keyword>
<feature type="transmembrane region" description="Helical" evidence="2">
    <location>
        <begin position="144"/>
        <end position="165"/>
    </location>
</feature>
<organism evidence="3 4">
    <name type="scientific">Stackebrandtia nassauensis (strain DSM 44728 / CIP 108903 / NRRL B-16338 / NBRC 102104 / LLR-40K-21)</name>
    <dbReference type="NCBI Taxonomy" id="446470"/>
    <lineage>
        <taxon>Bacteria</taxon>
        <taxon>Bacillati</taxon>
        <taxon>Actinomycetota</taxon>
        <taxon>Actinomycetes</taxon>
        <taxon>Glycomycetales</taxon>
        <taxon>Glycomycetaceae</taxon>
        <taxon>Stackebrandtia</taxon>
    </lineage>
</organism>
<evidence type="ECO:0000313" key="4">
    <source>
        <dbReference type="Proteomes" id="UP000000844"/>
    </source>
</evidence>
<feature type="transmembrane region" description="Helical" evidence="2">
    <location>
        <begin position="113"/>
        <end position="132"/>
    </location>
</feature>
<name>D3QA19_STANL</name>
<proteinExistence type="predicted"/>
<feature type="transmembrane region" description="Helical" evidence="2">
    <location>
        <begin position="52"/>
        <end position="72"/>
    </location>
</feature>
<dbReference type="EMBL" id="CP001778">
    <property type="protein sequence ID" value="ADD40731.1"/>
    <property type="molecule type" value="Genomic_DNA"/>
</dbReference>
<dbReference type="HOGENOM" id="CLU_1219105_0_0_11"/>
<accession>D3QA19</accession>
<feature type="transmembrane region" description="Helical" evidence="2">
    <location>
        <begin position="84"/>
        <end position="101"/>
    </location>
</feature>
<protein>
    <submittedName>
        <fullName evidence="3">Uncharacterized protein</fullName>
    </submittedName>
</protein>
<feature type="region of interest" description="Disordered" evidence="1">
    <location>
        <begin position="205"/>
        <end position="227"/>
    </location>
</feature>
<sequence>MDMTESPQQPGYSAAQQQQAAAYAAQQQQQAYAQQAYAQPAPNVFDKLPMNIVTFGLAAGGAVVLFIGLLIAGSKSDSILDVNSSVLGASVALMVATAIAITTGPKYRNAYRLITLGLAIVALGSTVGALIGDGELSNADGAVVIGRLLFVAALGLFTASTFTMAEPVAANPQQLAAMQAAQAQQAAQQQAAAQQAAAQQQYQATQAIQQQTGEQPTTWQQQQPPQQ</sequence>
<evidence type="ECO:0000256" key="2">
    <source>
        <dbReference type="SAM" id="Phobius"/>
    </source>
</evidence>
<evidence type="ECO:0000313" key="3">
    <source>
        <dbReference type="EMBL" id="ADD40731.1"/>
    </source>
</evidence>
<reference evidence="3 4" key="1">
    <citation type="journal article" date="2009" name="Stand. Genomic Sci.">
        <title>Complete genome sequence of Stackebrandtia nassauensis type strain (LLR-40K-21).</title>
        <authorList>
            <person name="Munk C."/>
            <person name="Lapidus A."/>
            <person name="Copeland A."/>
            <person name="Jando M."/>
            <person name="Mayilraj S."/>
            <person name="Glavina Del Rio T."/>
            <person name="Nolan M."/>
            <person name="Chen F."/>
            <person name="Lucas S."/>
            <person name="Tice H."/>
            <person name="Cheng J.F."/>
            <person name="Han C."/>
            <person name="Detter J.C."/>
            <person name="Bruce D."/>
            <person name="Goodwin L."/>
            <person name="Chain P."/>
            <person name="Pitluck S."/>
            <person name="Goker M."/>
            <person name="Ovchinikova G."/>
            <person name="Pati A."/>
            <person name="Ivanova N."/>
            <person name="Mavromatis K."/>
            <person name="Chen A."/>
            <person name="Palaniappan K."/>
            <person name="Land M."/>
            <person name="Hauser L."/>
            <person name="Chang Y.J."/>
            <person name="Jeffries C.D."/>
            <person name="Bristow J."/>
            <person name="Eisen J.A."/>
            <person name="Markowitz V."/>
            <person name="Hugenholtz P."/>
            <person name="Kyrpides N.C."/>
            <person name="Klenk H.P."/>
        </authorList>
    </citation>
    <scope>NUCLEOTIDE SEQUENCE [LARGE SCALE GENOMIC DNA]</scope>
    <source>
        <strain evidence="4">DSM 44728 / CIP 108903 / NRRL B-16338 / NBRC 102104 / LLR-40K-21</strain>
    </source>
</reference>
<gene>
    <name evidence="3" type="ordered locus">Snas_1021</name>
</gene>
<keyword evidence="2" id="KW-1133">Transmembrane helix</keyword>
<keyword evidence="2" id="KW-0472">Membrane</keyword>